<evidence type="ECO:0000256" key="1">
    <source>
        <dbReference type="ARBA" id="ARBA00008482"/>
    </source>
</evidence>
<gene>
    <name evidence="7" type="ORF">CGLO1086_LOCUS554</name>
</gene>
<dbReference type="AlphaFoldDB" id="A0A7S2JLI2"/>
<comment type="subunit">
    <text evidence="5">Component of the eukaryotic translation initiation factor 3 (eIF-3) complex.</text>
</comment>
<dbReference type="HAMAP" id="MF_03012">
    <property type="entry name" value="eIF3m"/>
    <property type="match status" value="1"/>
</dbReference>
<dbReference type="InterPro" id="IPR045237">
    <property type="entry name" value="COPS7/eIF3m"/>
</dbReference>
<keyword evidence="4 5" id="KW-0648">Protein biosynthesis</keyword>
<feature type="domain" description="PCI" evidence="6">
    <location>
        <begin position="190"/>
        <end position="359"/>
    </location>
</feature>
<reference evidence="7" key="1">
    <citation type="submission" date="2021-01" db="EMBL/GenBank/DDBJ databases">
        <authorList>
            <person name="Corre E."/>
            <person name="Pelletier E."/>
            <person name="Niang G."/>
            <person name="Scheremetjew M."/>
            <person name="Finn R."/>
            <person name="Kale V."/>
            <person name="Holt S."/>
            <person name="Cochrane G."/>
            <person name="Meng A."/>
            <person name="Brown T."/>
            <person name="Cohen L."/>
        </authorList>
    </citation>
    <scope>NUCLEOTIDE SEQUENCE</scope>
    <source>
        <strain evidence="7">SAG4.97</strain>
    </source>
</reference>
<dbReference type="PANTHER" id="PTHR15350">
    <property type="entry name" value="COP9 SIGNALOSOME COMPLEX SUBUNIT 7/DENDRITIC CELL PROTEIN GA17"/>
    <property type="match status" value="1"/>
</dbReference>
<dbReference type="GO" id="GO:0016282">
    <property type="term" value="C:eukaryotic 43S preinitiation complex"/>
    <property type="evidence" value="ECO:0007669"/>
    <property type="project" value="UniProtKB-UniRule"/>
</dbReference>
<comment type="similarity">
    <text evidence="5">Belongs to the eIF-3 subunit M family.</text>
</comment>
<dbReference type="InterPro" id="IPR027528">
    <property type="entry name" value="eIF3m"/>
</dbReference>
<comment type="subcellular location">
    <subcellularLocation>
        <location evidence="5">Cytoplasm</location>
    </subcellularLocation>
</comment>
<dbReference type="InterPro" id="IPR000717">
    <property type="entry name" value="PCI_dom"/>
</dbReference>
<dbReference type="GO" id="GO:0001732">
    <property type="term" value="P:formation of cytoplasmic translation initiation complex"/>
    <property type="evidence" value="ECO:0007669"/>
    <property type="project" value="UniProtKB-UniRule"/>
</dbReference>
<organism evidence="7">
    <name type="scientific">Cyanoptyche gloeocystis</name>
    <dbReference type="NCBI Taxonomy" id="77922"/>
    <lineage>
        <taxon>Eukaryota</taxon>
        <taxon>Glaucocystophyceae</taxon>
        <taxon>Glaucocystophyceae incertae sedis</taxon>
        <taxon>Cyanoptyche</taxon>
    </lineage>
</organism>
<comment type="function">
    <text evidence="5">Component of the eukaryotic translation initiation factor 3 (eIF-3) complex, which is involved in protein synthesis of a specialized repertoire of mRNAs and, together with other initiation factors, stimulates binding of mRNA and methionyl-tRNAi to the 40S ribosome. The eIF-3 complex specifically targets and initiates translation of a subset of mRNAs involved in cell proliferation.</text>
</comment>
<dbReference type="SMART" id="SM00088">
    <property type="entry name" value="PINT"/>
    <property type="match status" value="1"/>
</dbReference>
<evidence type="ECO:0000256" key="2">
    <source>
        <dbReference type="ARBA" id="ARBA00022490"/>
    </source>
</evidence>
<dbReference type="GO" id="GO:0033290">
    <property type="term" value="C:eukaryotic 48S preinitiation complex"/>
    <property type="evidence" value="ECO:0007669"/>
    <property type="project" value="UniProtKB-UniRule"/>
</dbReference>
<evidence type="ECO:0000256" key="5">
    <source>
        <dbReference type="HAMAP-Rule" id="MF_03012"/>
    </source>
</evidence>
<accession>A0A7S2JLI2</accession>
<keyword evidence="3 5" id="KW-0396">Initiation factor</keyword>
<dbReference type="PROSITE" id="PS50250">
    <property type="entry name" value="PCI"/>
    <property type="match status" value="1"/>
</dbReference>
<evidence type="ECO:0000313" key="7">
    <source>
        <dbReference type="EMBL" id="CAD9551433.1"/>
    </source>
</evidence>
<dbReference type="InterPro" id="IPR036390">
    <property type="entry name" value="WH_DNA-bd_sf"/>
</dbReference>
<dbReference type="PANTHER" id="PTHR15350:SF2">
    <property type="entry name" value="EUKARYOTIC TRANSLATION INITIATION FACTOR 3 SUBUNIT M"/>
    <property type="match status" value="1"/>
</dbReference>
<proteinExistence type="inferred from homology"/>
<name>A0A7S2JLI2_9EUKA</name>
<sequence length="406" mass="46122">MATTILTELSDEEAIVHIARHFAKVAVAAGKTDCESLAEACEELLKEEEVKWEDVLDVVSEPFDLVCSQTADKETEAAFNVLCHLAVTKADPEYRDIFFSQLAKNIASSTNHTAVRTRMLVSLFNQAQGPQVKYSCLYHLLTFTASIKNADTILPYLKDADTWISSWQLDEQSLRKLLLTISNTLKEADKGLESYRYLVKYLSRFEHVDPDALGPVKADAARAAVEAVRLPNLYQMGDLFDLKVVRQLADDPTYSREYELLKIFTMETLAEFNAFWEKHSAHFASLEVSHEHSLRKIRVLTLTSLAASHEQLTYAEVAEALQVDEAEVETWLILAFSAQLVSAKMDQVKRLITIDKCVQRYFSPTQWREIKSKLVQWRDAIRPLLTTVLPATTSTTPHQHLQRLDR</sequence>
<dbReference type="EMBL" id="HBGX01001186">
    <property type="protein sequence ID" value="CAD9551433.1"/>
    <property type="molecule type" value="Transcribed_RNA"/>
</dbReference>
<dbReference type="GO" id="GO:0071541">
    <property type="term" value="C:eukaryotic translation initiation factor 3 complex, eIF3m"/>
    <property type="evidence" value="ECO:0007669"/>
    <property type="project" value="UniProtKB-UniRule"/>
</dbReference>
<comment type="similarity">
    <text evidence="1">Belongs to the CSN7/EIF3M family. CSN7 subfamily.</text>
</comment>
<dbReference type="GO" id="GO:0003743">
    <property type="term" value="F:translation initiation factor activity"/>
    <property type="evidence" value="ECO:0007669"/>
    <property type="project" value="UniProtKB-UniRule"/>
</dbReference>
<evidence type="ECO:0000256" key="4">
    <source>
        <dbReference type="ARBA" id="ARBA00022917"/>
    </source>
</evidence>
<dbReference type="Pfam" id="PF01399">
    <property type="entry name" value="PCI"/>
    <property type="match status" value="1"/>
</dbReference>
<dbReference type="SUPFAM" id="SSF46785">
    <property type="entry name" value="Winged helix' DNA-binding domain"/>
    <property type="match status" value="1"/>
</dbReference>
<protein>
    <recommendedName>
        <fullName evidence="5">Eukaryotic translation initiation factor 3 subunit M</fullName>
        <shortName evidence="5">eIF3m</shortName>
    </recommendedName>
</protein>
<evidence type="ECO:0000259" key="6">
    <source>
        <dbReference type="PROSITE" id="PS50250"/>
    </source>
</evidence>
<evidence type="ECO:0000256" key="3">
    <source>
        <dbReference type="ARBA" id="ARBA00022540"/>
    </source>
</evidence>
<keyword evidence="2 5" id="KW-0963">Cytoplasm</keyword>